<keyword evidence="1" id="KW-1133">Transmembrane helix</keyword>
<dbReference type="NCBIfam" id="TIGR02532">
    <property type="entry name" value="IV_pilin_GFxxxE"/>
    <property type="match status" value="1"/>
</dbReference>
<proteinExistence type="predicted"/>
<dbReference type="InterPro" id="IPR045584">
    <property type="entry name" value="Pilin-like"/>
</dbReference>
<keyword evidence="1" id="KW-0472">Membrane</keyword>
<keyword evidence="1" id="KW-0812">Transmembrane</keyword>
<protein>
    <submittedName>
        <fullName evidence="2">Type II secretion system subunit</fullName>
    </submittedName>
</protein>
<dbReference type="KEGG" id="emi:Emin_1421"/>
<dbReference type="AlphaFoldDB" id="B2KEM4"/>
<gene>
    <name evidence="2" type="ordered locus">Emin_1421</name>
</gene>
<dbReference type="SUPFAM" id="SSF54523">
    <property type="entry name" value="Pili subunits"/>
    <property type="match status" value="1"/>
</dbReference>
<evidence type="ECO:0000313" key="2">
    <source>
        <dbReference type="EMBL" id="ACC98970.1"/>
    </source>
</evidence>
<name>B2KEM4_ELUMP</name>
<evidence type="ECO:0000256" key="1">
    <source>
        <dbReference type="SAM" id="Phobius"/>
    </source>
</evidence>
<dbReference type="HOGENOM" id="CLU_091705_3_0_0"/>
<dbReference type="STRING" id="445932.Emin_1421"/>
<keyword evidence="3" id="KW-1185">Reference proteome</keyword>
<dbReference type="Proteomes" id="UP000001029">
    <property type="component" value="Chromosome"/>
</dbReference>
<feature type="transmembrane region" description="Helical" evidence="1">
    <location>
        <begin position="21"/>
        <end position="43"/>
    </location>
</feature>
<dbReference type="RefSeq" id="WP_012415585.1">
    <property type="nucleotide sequence ID" value="NC_010644.1"/>
</dbReference>
<sequence>MQRKHSFFRSAYPRYSYIKNKAFTLIELLVVVLIIGILAAIALPQYTKAVDRARLSESILLARAFSDANQRYMLAVGECTPSLDDLDIELPLNPKKYALSYDKNNNCLLSIDIPNKNFRIRAWGTPVAAANCPNGDCIYCNGANEEGEKLCQTFGAYDFTGNPSNTKYYRIK</sequence>
<dbReference type="PANTHER" id="PTHR30093">
    <property type="entry name" value="GENERAL SECRETION PATHWAY PROTEIN G"/>
    <property type="match status" value="1"/>
</dbReference>
<reference evidence="2 3" key="1">
    <citation type="journal article" date="2009" name="Appl. Environ. Microbiol.">
        <title>Genomic analysis of 'Elusimicrobium minutum,' the first cultivated representative of the phylum 'Elusimicrobia' (formerly termite group 1).</title>
        <authorList>
            <person name="Herlemann D.P.R."/>
            <person name="Geissinger O."/>
            <person name="Ikeda-Ohtsubo W."/>
            <person name="Kunin V."/>
            <person name="Sun H."/>
            <person name="Lapidus A."/>
            <person name="Hugenholtz P."/>
            <person name="Brune A."/>
        </authorList>
    </citation>
    <scope>NUCLEOTIDE SEQUENCE [LARGE SCALE GENOMIC DNA]</scope>
    <source>
        <strain evidence="2 3">Pei191</strain>
    </source>
</reference>
<accession>B2KEM4</accession>
<organism evidence="2 3">
    <name type="scientific">Elusimicrobium minutum (strain Pei191)</name>
    <dbReference type="NCBI Taxonomy" id="445932"/>
    <lineage>
        <taxon>Bacteria</taxon>
        <taxon>Pseudomonadati</taxon>
        <taxon>Elusimicrobiota</taxon>
        <taxon>Elusimicrobia</taxon>
        <taxon>Elusimicrobiales</taxon>
        <taxon>Elusimicrobiaceae</taxon>
        <taxon>Elusimicrobium</taxon>
    </lineage>
</organism>
<evidence type="ECO:0000313" key="3">
    <source>
        <dbReference type="Proteomes" id="UP000001029"/>
    </source>
</evidence>
<dbReference type="EMBL" id="CP001055">
    <property type="protein sequence ID" value="ACC98970.1"/>
    <property type="molecule type" value="Genomic_DNA"/>
</dbReference>
<dbReference type="InterPro" id="IPR012902">
    <property type="entry name" value="N_methyl_site"/>
</dbReference>
<dbReference type="Pfam" id="PF07963">
    <property type="entry name" value="N_methyl"/>
    <property type="match status" value="1"/>
</dbReference>
<dbReference type="Gene3D" id="3.30.700.10">
    <property type="entry name" value="Glycoprotein, Type 4 Pilin"/>
    <property type="match status" value="1"/>
</dbReference>